<evidence type="ECO:0000256" key="2">
    <source>
        <dbReference type="ARBA" id="ARBA00022630"/>
    </source>
</evidence>
<evidence type="ECO:0000256" key="3">
    <source>
        <dbReference type="ARBA" id="ARBA00022827"/>
    </source>
</evidence>
<dbReference type="Proteomes" id="UP000002931">
    <property type="component" value="Unassembled WGS sequence"/>
</dbReference>
<accession>A3VAM3</accession>
<protein>
    <submittedName>
        <fullName evidence="6">3-ketosteroid-delta-1-dehydrogenase</fullName>
    </submittedName>
</protein>
<dbReference type="PRINTS" id="PR00411">
    <property type="entry name" value="PNDRDTASEI"/>
</dbReference>
<dbReference type="InterPro" id="IPR003953">
    <property type="entry name" value="FAD-dep_OxRdtase_2_FAD-bd"/>
</dbReference>
<dbReference type="Gene3D" id="3.90.700.10">
    <property type="entry name" value="Succinate dehydrogenase/fumarate reductase flavoprotein, catalytic domain"/>
    <property type="match status" value="1"/>
</dbReference>
<dbReference type="SUPFAM" id="SSF51905">
    <property type="entry name" value="FAD/NAD(P)-binding domain"/>
    <property type="match status" value="1"/>
</dbReference>
<name>A3VAM3_9RHOB</name>
<evidence type="ECO:0000256" key="1">
    <source>
        <dbReference type="ARBA" id="ARBA00001974"/>
    </source>
</evidence>
<dbReference type="GO" id="GO:0016491">
    <property type="term" value="F:oxidoreductase activity"/>
    <property type="evidence" value="ECO:0007669"/>
    <property type="project" value="UniProtKB-KW"/>
</dbReference>
<dbReference type="GO" id="GO:0008202">
    <property type="term" value="P:steroid metabolic process"/>
    <property type="evidence" value="ECO:0007669"/>
    <property type="project" value="UniProtKB-ARBA"/>
</dbReference>
<keyword evidence="7" id="KW-1185">Reference proteome</keyword>
<evidence type="ECO:0000259" key="5">
    <source>
        <dbReference type="Pfam" id="PF00890"/>
    </source>
</evidence>
<dbReference type="Gene3D" id="3.50.50.60">
    <property type="entry name" value="FAD/NAD(P)-binding domain"/>
    <property type="match status" value="2"/>
</dbReference>
<feature type="domain" description="FAD-dependent oxidoreductase 2 FAD-binding" evidence="5">
    <location>
        <begin position="10"/>
        <end position="535"/>
    </location>
</feature>
<comment type="caution">
    <text evidence="6">The sequence shown here is derived from an EMBL/GenBank/DDBJ whole genome shotgun (WGS) entry which is preliminary data.</text>
</comment>
<dbReference type="EMBL" id="AAMT01000001">
    <property type="protein sequence ID" value="EAQ14964.1"/>
    <property type="molecule type" value="Genomic_DNA"/>
</dbReference>
<dbReference type="InterPro" id="IPR036188">
    <property type="entry name" value="FAD/NAD-bd_sf"/>
</dbReference>
<keyword evidence="4" id="KW-0560">Oxidoreductase</keyword>
<comment type="cofactor">
    <cofactor evidence="1">
        <name>FAD</name>
        <dbReference type="ChEBI" id="CHEBI:57692"/>
    </cofactor>
</comment>
<dbReference type="InterPro" id="IPR027477">
    <property type="entry name" value="Succ_DH/fumarate_Rdtase_cat_sf"/>
</dbReference>
<dbReference type="PANTHER" id="PTHR43400:SF10">
    <property type="entry name" value="3-OXOSTEROID 1-DEHYDROGENASE"/>
    <property type="match status" value="1"/>
</dbReference>
<dbReference type="OrthoDB" id="3178130at2"/>
<dbReference type="Pfam" id="PF00890">
    <property type="entry name" value="FAD_binding_2"/>
    <property type="match status" value="1"/>
</dbReference>
<dbReference type="SUPFAM" id="SSF56425">
    <property type="entry name" value="Succinate dehydrogenase/fumarate reductase flavoprotein, catalytic domain"/>
    <property type="match status" value="1"/>
</dbReference>
<gene>
    <name evidence="6" type="ORF">RB2654_20313</name>
</gene>
<dbReference type="InterPro" id="IPR050315">
    <property type="entry name" value="FAD-oxidoreductase_2"/>
</dbReference>
<dbReference type="eggNOG" id="COG1053">
    <property type="taxonomic scope" value="Bacteria"/>
</dbReference>
<dbReference type="PANTHER" id="PTHR43400">
    <property type="entry name" value="FUMARATE REDUCTASE"/>
    <property type="match status" value="1"/>
</dbReference>
<keyword evidence="2" id="KW-0285">Flavoprotein</keyword>
<keyword evidence="3" id="KW-0274">FAD</keyword>
<organism evidence="6 7">
    <name type="scientific">Maritimibacter alkaliphilus HTCC2654</name>
    <dbReference type="NCBI Taxonomy" id="314271"/>
    <lineage>
        <taxon>Bacteria</taxon>
        <taxon>Pseudomonadati</taxon>
        <taxon>Pseudomonadota</taxon>
        <taxon>Alphaproteobacteria</taxon>
        <taxon>Rhodobacterales</taxon>
        <taxon>Roseobacteraceae</taxon>
        <taxon>Maritimibacter</taxon>
    </lineage>
</organism>
<evidence type="ECO:0000256" key="4">
    <source>
        <dbReference type="ARBA" id="ARBA00023002"/>
    </source>
</evidence>
<evidence type="ECO:0000313" key="7">
    <source>
        <dbReference type="Proteomes" id="UP000002931"/>
    </source>
</evidence>
<dbReference type="RefSeq" id="WP_008334961.1">
    <property type="nucleotide sequence ID" value="NZ_CH902578.1"/>
</dbReference>
<dbReference type="HOGENOM" id="CLU_011398_4_2_5"/>
<dbReference type="AlphaFoldDB" id="A3VAM3"/>
<dbReference type="STRING" id="314271.RB2654_20313"/>
<reference evidence="6 7" key="1">
    <citation type="journal article" date="2010" name="J. Bacteriol.">
        <title>Genome sequences of Pelagibaca bermudensis HTCC2601T and Maritimibacter alkaliphilus HTCC2654T, the type strains of two marine Roseobacter genera.</title>
        <authorList>
            <person name="Thrash J.C."/>
            <person name="Cho J.C."/>
            <person name="Ferriera S."/>
            <person name="Johnson J."/>
            <person name="Vergin K.L."/>
            <person name="Giovannoni S.J."/>
        </authorList>
    </citation>
    <scope>NUCLEOTIDE SEQUENCE [LARGE SCALE GENOMIC DNA]</scope>
    <source>
        <strain evidence="6 7">HTCC2654</strain>
    </source>
</reference>
<evidence type="ECO:0000313" key="6">
    <source>
        <dbReference type="EMBL" id="EAQ14964.1"/>
    </source>
</evidence>
<proteinExistence type="predicted"/>
<sequence length="559" mass="60363">MAENWDESVDVIVVGSGAAGLLASIKAADAGKSVLLIEKTDKWGGTSALSGGGVWVPNNHLMKADGAADSPQEALTYMEDVIEEVGPCSSRQRKLSYIANAPRMAEYAEKMGFRWQRAPNYPDYYPDRPGGKIGRIIEGQTFDANKLGAWKDSQRKGEQDAPAMAFATDDVYLLPLATRTLKAALRLAKILLTTAAWRITGRMPQTIGQTLTGQLMHIFTTKTNAEIRLNTALAGFVQSEGRVTGLVIDENGTTKRIEAKTGVLLSAGGFAHNPEFRAAHQPVDGTWSSASPKDTGDGIRLTMNEMDVGLALMDEAWWGPSTLYPDGTTGFPVWERSLPHSIMVDQTGARFCNESESYVDAGRAQLDRNEQVAAIPAWLIMDARHRKRYMFGTAPGGRTPQDWLESGFLIKADSIDDLAAKTGVDVDGLKATIARFNGFADRGVDEDFQRGRTAYDNYYGDPRVKPNPNLGRIEQAPFWATKIYPGDLGTKGGLVTDEFARVLTSDGKVIEGLYATGNNTASVMGRTYPGPGATLGPALTFGFVAASHMAGETVPVPNV</sequence>